<evidence type="ECO:0000256" key="2">
    <source>
        <dbReference type="SAM" id="Phobius"/>
    </source>
</evidence>
<dbReference type="Proteomes" id="UP001152519">
    <property type="component" value="Unassembled WGS sequence"/>
</dbReference>
<evidence type="ECO:0000256" key="3">
    <source>
        <dbReference type="SAM" id="SignalP"/>
    </source>
</evidence>
<evidence type="ECO:0000313" key="5">
    <source>
        <dbReference type="Proteomes" id="UP001152519"/>
    </source>
</evidence>
<proteinExistence type="predicted"/>
<feature type="signal peptide" evidence="3">
    <location>
        <begin position="1"/>
        <end position="38"/>
    </location>
</feature>
<feature type="region of interest" description="Disordered" evidence="1">
    <location>
        <begin position="464"/>
        <end position="524"/>
    </location>
</feature>
<protein>
    <recommendedName>
        <fullName evidence="6">Gram-positive cocci surface proteins LPxTG domain-containing protein</fullName>
    </recommendedName>
</protein>
<comment type="caution">
    <text evidence="4">The sequence shown here is derived from an EMBL/GenBank/DDBJ whole genome shotgun (WGS) entry which is preliminary data.</text>
</comment>
<feature type="compositionally biased region" description="Low complexity" evidence="1">
    <location>
        <begin position="504"/>
        <end position="524"/>
    </location>
</feature>
<feature type="compositionally biased region" description="Gly residues" evidence="1">
    <location>
        <begin position="464"/>
        <end position="503"/>
    </location>
</feature>
<evidence type="ECO:0000313" key="4">
    <source>
        <dbReference type="EMBL" id="CAG6396656.1"/>
    </source>
</evidence>
<reference evidence="4" key="1">
    <citation type="submission" date="2021-05" db="EMBL/GenBank/DDBJ databases">
        <authorList>
            <person name="Arsene-Ploetze F."/>
        </authorList>
    </citation>
    <scope>NUCLEOTIDE SEQUENCE</scope>
    <source>
        <strain evidence="4">DSM 42138</strain>
    </source>
</reference>
<name>A0A9W4GT58_9ACTN</name>
<gene>
    <name evidence="4" type="ORF">SCOCK_440022</name>
</gene>
<keyword evidence="2" id="KW-1133">Transmembrane helix</keyword>
<evidence type="ECO:0000256" key="1">
    <source>
        <dbReference type="SAM" id="MobiDB-lite"/>
    </source>
</evidence>
<organism evidence="4 5">
    <name type="scientific">Actinacidiphila cocklensis</name>
    <dbReference type="NCBI Taxonomy" id="887465"/>
    <lineage>
        <taxon>Bacteria</taxon>
        <taxon>Bacillati</taxon>
        <taxon>Actinomycetota</taxon>
        <taxon>Actinomycetes</taxon>
        <taxon>Kitasatosporales</taxon>
        <taxon>Streptomycetaceae</taxon>
        <taxon>Actinacidiphila</taxon>
    </lineage>
</organism>
<keyword evidence="2" id="KW-0812">Transmembrane</keyword>
<accession>A0A9W4GT58</accession>
<feature type="chain" id="PRO_5040874930" description="Gram-positive cocci surface proteins LPxTG domain-containing protein" evidence="3">
    <location>
        <begin position="39"/>
        <end position="561"/>
    </location>
</feature>
<sequence length="561" mass="55670">MTGLRGRRGAARSRTRWMVTAVVSAGLAVGAAVSPAHADSTLTSVIVPAQLPLPLGPSAAQNPVKPLEVELSRSPSVGFMAGTLTIDTSEISGLADITWPSACTPAADGSGAECDAPIADRTLTKTVVLQLKAAADAHGGASGVIHYTGHAPGKPDVHGQTQVTVRSGADVELHGVPNKLRTTPGDTAALPFALTNHGGQPGEGTALFATPSHALDSVPRFGNCWYEVDGAGKVGFMMCALPPVAPGGTVSYGGLTFTAGANALIEDVEFGAAPYTSDTLAAEREHHTLVQGTGPDLAPDGSPVSANGTPYMGDVKVDVDNTAELSLSVPQLRGKKGAVVDAVVSVANQGPADYVDAWNENPIGRVDFRPPPGTTVVDPYEGCSVFDANGKRLDWGVPGARYSCPLGFYFLSGRSQDVHFKLRIDKVVPNATGSASVTAKAYDKNTANNSAKVVLNATSGGTATGGGTSGGGHGSSGGGSATGGTTGSAGGSASGGGSGGTSGTTGMSATSGSSGTSGSTGGDLAATGSDPVGLIGGVALGCGLLGGAVLLLMRSRRRTAA</sequence>
<evidence type="ECO:0008006" key="6">
    <source>
        <dbReference type="Google" id="ProtNLM"/>
    </source>
</evidence>
<keyword evidence="2" id="KW-0472">Membrane</keyword>
<keyword evidence="5" id="KW-1185">Reference proteome</keyword>
<dbReference type="AlphaFoldDB" id="A0A9W4GT58"/>
<dbReference type="EMBL" id="CAJSLV010000075">
    <property type="protein sequence ID" value="CAG6396656.1"/>
    <property type="molecule type" value="Genomic_DNA"/>
</dbReference>
<feature type="transmembrane region" description="Helical" evidence="2">
    <location>
        <begin position="532"/>
        <end position="553"/>
    </location>
</feature>
<keyword evidence="3" id="KW-0732">Signal</keyword>